<keyword evidence="5" id="KW-0812">Transmembrane</keyword>
<dbReference type="InterPro" id="IPR050482">
    <property type="entry name" value="Sensor_HK_TwoCompSys"/>
</dbReference>
<dbReference type="GO" id="GO:0000160">
    <property type="term" value="P:phosphorelay signal transduction system"/>
    <property type="evidence" value="ECO:0007669"/>
    <property type="project" value="UniProtKB-KW"/>
</dbReference>
<dbReference type="Gene3D" id="3.30.565.10">
    <property type="entry name" value="Histidine kinase-like ATPase, C-terminal domain"/>
    <property type="match status" value="1"/>
</dbReference>
<dbReference type="Proteomes" id="UP000053675">
    <property type="component" value="Unassembled WGS sequence"/>
</dbReference>
<evidence type="ECO:0000256" key="3">
    <source>
        <dbReference type="ARBA" id="ARBA00023012"/>
    </source>
</evidence>
<evidence type="ECO:0000256" key="2">
    <source>
        <dbReference type="ARBA" id="ARBA00022777"/>
    </source>
</evidence>
<dbReference type="EMBL" id="JMQM01000002">
    <property type="protein sequence ID" value="KFB08428.1"/>
    <property type="molecule type" value="Genomic_DNA"/>
</dbReference>
<proteinExistence type="predicted"/>
<sequence length="481" mass="51985">MSGRGNIESGMRFPADHLPAAAQRSTSSFGLSLQAFLVACLAVCATMVLLGVYLGSYVTRGEIDNAADRSAVFMEAFLAPVVQGLTGSALSPEIEAELDTIAQRLKARSVPVVQVWWPDGTIAYSTQKSLIGRKVPSSQMTAAASGTVVAHLEGDLTNHGHSQQVQGGMPLLEVYIPLHDLGTRQVFAVGEFYLDASALLAEIRSKKLIIWTALLLATSLILVMLGVVVLRARHVVKAHHHALQERLEEAQKLAAENARLLKAAEQARLEAFRVNEDFLNRIGADLHDGPLQLLSLIMLRLESKAVDLQGPNATSDRARTVDLVSRLARELRGLSSGLTLPELEHLEISGVIRLAVDRHEFHTDTNVTLELEELPRSSSTSLKICIYRVIQEALNNAFWHAGGVGQRVTASHEGNELRVVVSDKGPGMSGQKRKESSLGLAGLTRRVDAFGGRVTIETAQEGGTMVTVILPLPYEAGRSTD</sequence>
<reference evidence="7 8" key="1">
    <citation type="submission" date="2014-05" db="EMBL/GenBank/DDBJ databases">
        <title>Draft Genome Sequence of Nitratireductor basaltis Strain UMTGB225, A Marine Bacterium Isolated from Green Barrel Tunicate.</title>
        <authorList>
            <person name="Gan H.Y."/>
        </authorList>
    </citation>
    <scope>NUCLEOTIDE SEQUENCE [LARGE SCALE GENOMIC DNA]</scope>
    <source>
        <strain evidence="7 8">UMTGB225</strain>
    </source>
</reference>
<comment type="caution">
    <text evidence="7">The sequence shown here is derived from an EMBL/GenBank/DDBJ whole genome shotgun (WGS) entry which is preliminary data.</text>
</comment>
<evidence type="ECO:0000256" key="5">
    <source>
        <dbReference type="SAM" id="Phobius"/>
    </source>
</evidence>
<keyword evidence="8" id="KW-1185">Reference proteome</keyword>
<feature type="coiled-coil region" evidence="4">
    <location>
        <begin position="243"/>
        <end position="270"/>
    </location>
</feature>
<evidence type="ECO:0000259" key="6">
    <source>
        <dbReference type="PROSITE" id="PS50109"/>
    </source>
</evidence>
<organism evidence="7 8">
    <name type="scientific">Nitratireductor basaltis</name>
    <dbReference type="NCBI Taxonomy" id="472175"/>
    <lineage>
        <taxon>Bacteria</taxon>
        <taxon>Pseudomonadati</taxon>
        <taxon>Pseudomonadota</taxon>
        <taxon>Alphaproteobacteria</taxon>
        <taxon>Hyphomicrobiales</taxon>
        <taxon>Phyllobacteriaceae</taxon>
        <taxon>Nitratireductor</taxon>
    </lineage>
</organism>
<dbReference type="Pfam" id="PF02518">
    <property type="entry name" value="HATPase_c"/>
    <property type="match status" value="1"/>
</dbReference>
<dbReference type="InterPro" id="IPR003594">
    <property type="entry name" value="HATPase_dom"/>
</dbReference>
<accession>A0A084U642</accession>
<dbReference type="CDD" id="cd16917">
    <property type="entry name" value="HATPase_UhpB-NarQ-NarX-like"/>
    <property type="match status" value="1"/>
</dbReference>
<keyword evidence="2 7" id="KW-0418">Kinase</keyword>
<dbReference type="PATRIC" id="fig|472175.3.peg.2672"/>
<keyword evidence="3" id="KW-0902">Two-component regulatory system</keyword>
<dbReference type="SMART" id="SM00387">
    <property type="entry name" value="HATPase_c"/>
    <property type="match status" value="1"/>
</dbReference>
<evidence type="ECO:0000256" key="4">
    <source>
        <dbReference type="SAM" id="Coils"/>
    </source>
</evidence>
<feature type="transmembrane region" description="Helical" evidence="5">
    <location>
        <begin position="208"/>
        <end position="230"/>
    </location>
</feature>
<keyword evidence="1 7" id="KW-0808">Transferase</keyword>
<dbReference type="InterPro" id="IPR005467">
    <property type="entry name" value="His_kinase_dom"/>
</dbReference>
<dbReference type="SUPFAM" id="SSF55874">
    <property type="entry name" value="ATPase domain of HSP90 chaperone/DNA topoisomerase II/histidine kinase"/>
    <property type="match status" value="1"/>
</dbReference>
<dbReference type="GO" id="GO:0004673">
    <property type="term" value="F:protein histidine kinase activity"/>
    <property type="evidence" value="ECO:0007669"/>
    <property type="project" value="UniProtKB-EC"/>
</dbReference>
<keyword evidence="5" id="KW-1133">Transmembrane helix</keyword>
<dbReference type="eggNOG" id="COG4585">
    <property type="taxonomic scope" value="Bacteria"/>
</dbReference>
<evidence type="ECO:0000256" key="1">
    <source>
        <dbReference type="ARBA" id="ARBA00022679"/>
    </source>
</evidence>
<evidence type="ECO:0000313" key="8">
    <source>
        <dbReference type="Proteomes" id="UP000053675"/>
    </source>
</evidence>
<dbReference type="InterPro" id="IPR036890">
    <property type="entry name" value="HATPase_C_sf"/>
</dbReference>
<name>A0A084U642_9HYPH</name>
<gene>
    <name evidence="7" type="ORF">EL18_02679</name>
</gene>
<feature type="transmembrane region" description="Helical" evidence="5">
    <location>
        <begin position="33"/>
        <end position="54"/>
    </location>
</feature>
<evidence type="ECO:0000313" key="7">
    <source>
        <dbReference type="EMBL" id="KFB08428.1"/>
    </source>
</evidence>
<dbReference type="STRING" id="472175.EL18_02679"/>
<dbReference type="PANTHER" id="PTHR24421">
    <property type="entry name" value="NITRATE/NITRITE SENSOR PROTEIN NARX-RELATED"/>
    <property type="match status" value="1"/>
</dbReference>
<dbReference type="PANTHER" id="PTHR24421:SF61">
    <property type="entry name" value="OXYGEN SENSOR HISTIDINE KINASE NREB"/>
    <property type="match status" value="1"/>
</dbReference>
<keyword evidence="5" id="KW-0472">Membrane</keyword>
<dbReference type="EC" id="2.7.13.3" evidence="7"/>
<keyword evidence="4" id="KW-0175">Coiled coil</keyword>
<feature type="domain" description="Histidine kinase" evidence="6">
    <location>
        <begin position="319"/>
        <end position="474"/>
    </location>
</feature>
<dbReference type="PROSITE" id="PS50109">
    <property type="entry name" value="HIS_KIN"/>
    <property type="match status" value="1"/>
</dbReference>
<dbReference type="AlphaFoldDB" id="A0A084U642"/>
<protein>
    <submittedName>
        <fullName evidence="7">Histidine kinase</fullName>
        <ecNumber evidence="7">2.7.13.3</ecNumber>
    </submittedName>
</protein>